<accession>Q1ILS1</accession>
<protein>
    <submittedName>
        <fullName evidence="1">Uncharacterized protein</fullName>
    </submittedName>
</protein>
<reference evidence="1 2" key="1">
    <citation type="journal article" date="2009" name="Appl. Environ. Microbiol.">
        <title>Three genomes from the phylum Acidobacteria provide insight into the lifestyles of these microorganisms in soils.</title>
        <authorList>
            <person name="Ward N.L."/>
            <person name="Challacombe J.F."/>
            <person name="Janssen P.H."/>
            <person name="Henrissat B."/>
            <person name="Coutinho P.M."/>
            <person name="Wu M."/>
            <person name="Xie G."/>
            <person name="Haft D.H."/>
            <person name="Sait M."/>
            <person name="Badger J."/>
            <person name="Barabote R.D."/>
            <person name="Bradley B."/>
            <person name="Brettin T.S."/>
            <person name="Brinkac L.M."/>
            <person name="Bruce D."/>
            <person name="Creasy T."/>
            <person name="Daugherty S.C."/>
            <person name="Davidsen T.M."/>
            <person name="DeBoy R.T."/>
            <person name="Detter J.C."/>
            <person name="Dodson R.J."/>
            <person name="Durkin A.S."/>
            <person name="Ganapathy A."/>
            <person name="Gwinn-Giglio M."/>
            <person name="Han C.S."/>
            <person name="Khouri H."/>
            <person name="Kiss H."/>
            <person name="Kothari S.P."/>
            <person name="Madupu R."/>
            <person name="Nelson K.E."/>
            <person name="Nelson W.C."/>
            <person name="Paulsen I."/>
            <person name="Penn K."/>
            <person name="Ren Q."/>
            <person name="Rosovitz M.J."/>
            <person name="Selengut J.D."/>
            <person name="Shrivastava S."/>
            <person name="Sullivan S.A."/>
            <person name="Tapia R."/>
            <person name="Thompson L.S."/>
            <person name="Watkins K.L."/>
            <person name="Yang Q."/>
            <person name="Yu C."/>
            <person name="Zafar N."/>
            <person name="Zhou L."/>
            <person name="Kuske C.R."/>
        </authorList>
    </citation>
    <scope>NUCLEOTIDE SEQUENCE [LARGE SCALE GENOMIC DNA]</scope>
    <source>
        <strain evidence="1 2">Ellin345</strain>
    </source>
</reference>
<evidence type="ECO:0000313" key="1">
    <source>
        <dbReference type="EMBL" id="ABF42179.1"/>
    </source>
</evidence>
<keyword evidence="2" id="KW-1185">Reference proteome</keyword>
<dbReference type="RefSeq" id="WP_011523978.1">
    <property type="nucleotide sequence ID" value="NC_008009.1"/>
</dbReference>
<proteinExistence type="predicted"/>
<dbReference type="HOGENOM" id="CLU_2601434_0_0_0"/>
<dbReference type="EMBL" id="CP000360">
    <property type="protein sequence ID" value="ABF42179.1"/>
    <property type="molecule type" value="Genomic_DNA"/>
</dbReference>
<dbReference type="EnsemblBacteria" id="ABF42179">
    <property type="protein sequence ID" value="ABF42179"/>
    <property type="gene ID" value="Acid345_3178"/>
</dbReference>
<name>Q1ILS1_KORVE</name>
<dbReference type="STRING" id="204669.Acid345_3178"/>
<sequence length="79" mass="9311">MANERYERKKTLRALRCILARIHSGWFDVRCRRIRGSRAEAVEASAFVRRLHQLEEWYRGGYNAVLAIYKAEEEAAKRG</sequence>
<gene>
    <name evidence="1" type="ordered locus">Acid345_3178</name>
</gene>
<evidence type="ECO:0000313" key="2">
    <source>
        <dbReference type="Proteomes" id="UP000002432"/>
    </source>
</evidence>
<dbReference type="KEGG" id="aba:Acid345_3178"/>
<organism evidence="1 2">
    <name type="scientific">Koribacter versatilis (strain Ellin345)</name>
    <dbReference type="NCBI Taxonomy" id="204669"/>
    <lineage>
        <taxon>Bacteria</taxon>
        <taxon>Pseudomonadati</taxon>
        <taxon>Acidobacteriota</taxon>
        <taxon>Terriglobia</taxon>
        <taxon>Terriglobales</taxon>
        <taxon>Candidatus Korobacteraceae</taxon>
        <taxon>Candidatus Korobacter</taxon>
    </lineage>
</organism>
<dbReference type="Proteomes" id="UP000002432">
    <property type="component" value="Chromosome"/>
</dbReference>
<dbReference type="AlphaFoldDB" id="Q1ILS1"/>